<feature type="domain" description="Importin N-terminal" evidence="8">
    <location>
        <begin position="2"/>
        <end position="68"/>
    </location>
</feature>
<dbReference type="Proteomes" id="UP000008983">
    <property type="component" value="Unassembled WGS sequence"/>
</dbReference>
<dbReference type="GO" id="GO:0006611">
    <property type="term" value="P:protein export from nucleus"/>
    <property type="evidence" value="ECO:0007669"/>
    <property type="project" value="InterPro"/>
</dbReference>
<dbReference type="OMA" id="WAFKHNN"/>
<dbReference type="InterPro" id="IPR045065">
    <property type="entry name" value="XPO1/5"/>
</dbReference>
<evidence type="ECO:0000256" key="6">
    <source>
        <dbReference type="ARBA" id="ARBA00023242"/>
    </source>
</evidence>
<keyword evidence="5" id="KW-0653">Protein transport</keyword>
<dbReference type="Pfam" id="PF08767">
    <property type="entry name" value="CRM1_C"/>
    <property type="match status" value="1"/>
</dbReference>
<dbReference type="InterPro" id="IPR041235">
    <property type="entry name" value="Exp1_repeat_2"/>
</dbReference>
<evidence type="ECO:0000256" key="3">
    <source>
        <dbReference type="ARBA" id="ARBA00022448"/>
    </source>
</evidence>
<dbReference type="PROSITE" id="PS50166">
    <property type="entry name" value="IMPORTIN_B_NT"/>
    <property type="match status" value="1"/>
</dbReference>
<dbReference type="OrthoDB" id="27218at2759"/>
<dbReference type="PANTHER" id="PTHR11223:SF2">
    <property type="entry name" value="EXPORTIN-1"/>
    <property type="match status" value="1"/>
</dbReference>
<dbReference type="FunFam" id="1.25.10.10:FF:001255">
    <property type="entry name" value="Exportin 1"/>
    <property type="match status" value="1"/>
</dbReference>
<dbReference type="FunCoup" id="G0QJS8">
    <property type="interactions" value="707"/>
</dbReference>
<keyword evidence="10" id="KW-1185">Reference proteome</keyword>
<dbReference type="Pfam" id="PF03810">
    <property type="entry name" value="IBN_N"/>
    <property type="match status" value="1"/>
</dbReference>
<evidence type="ECO:0000256" key="5">
    <source>
        <dbReference type="ARBA" id="ARBA00022927"/>
    </source>
</evidence>
<dbReference type="GO" id="GO:0005049">
    <property type="term" value="F:nuclear export signal receptor activity"/>
    <property type="evidence" value="ECO:0007669"/>
    <property type="project" value="InterPro"/>
</dbReference>
<dbReference type="InParanoid" id="G0QJS8"/>
<dbReference type="InterPro" id="IPR013598">
    <property type="entry name" value="Exportin-1/Importin-b-like"/>
</dbReference>
<evidence type="ECO:0000313" key="9">
    <source>
        <dbReference type="EMBL" id="EGR34521.1"/>
    </source>
</evidence>
<dbReference type="InterPro" id="IPR011989">
    <property type="entry name" value="ARM-like"/>
</dbReference>
<proteinExistence type="inferred from homology"/>
<dbReference type="AlphaFoldDB" id="G0QJS8"/>
<dbReference type="Pfam" id="PF18784">
    <property type="entry name" value="CRM1_repeat_2"/>
    <property type="match status" value="1"/>
</dbReference>
<dbReference type="Gene3D" id="1.25.10.10">
    <property type="entry name" value="Leucine-rich Repeat Variant"/>
    <property type="match status" value="1"/>
</dbReference>
<dbReference type="GO" id="GO:0000056">
    <property type="term" value="P:ribosomal small subunit export from nucleus"/>
    <property type="evidence" value="ECO:0007669"/>
    <property type="project" value="TreeGrafter"/>
</dbReference>
<dbReference type="InterPro" id="IPR041123">
    <property type="entry name" value="CRM1_repeat"/>
</dbReference>
<dbReference type="SUPFAM" id="SSF48371">
    <property type="entry name" value="ARM repeat"/>
    <property type="match status" value="2"/>
</dbReference>
<evidence type="ECO:0000256" key="1">
    <source>
        <dbReference type="ARBA" id="ARBA00004123"/>
    </source>
</evidence>
<dbReference type="GO" id="GO:0000055">
    <property type="term" value="P:ribosomal large subunit export from nucleus"/>
    <property type="evidence" value="ECO:0007669"/>
    <property type="project" value="TreeGrafter"/>
</dbReference>
<comment type="similarity">
    <text evidence="2">Belongs to the exportin family.</text>
</comment>
<gene>
    <name evidence="9" type="ORF">IMG5_008700</name>
</gene>
<dbReference type="EMBL" id="GL983090">
    <property type="protein sequence ID" value="EGR34521.1"/>
    <property type="molecule type" value="Genomic_DNA"/>
</dbReference>
<dbReference type="InterPro" id="IPR014877">
    <property type="entry name" value="XPO1_C_dom"/>
</dbReference>
<name>G0QJS8_ICHMU</name>
<evidence type="ECO:0000256" key="4">
    <source>
        <dbReference type="ARBA" id="ARBA00022816"/>
    </source>
</evidence>
<keyword evidence="3" id="KW-0813">Transport</keyword>
<dbReference type="InterPro" id="IPR016024">
    <property type="entry name" value="ARM-type_fold"/>
</dbReference>
<accession>G0QJS8</accession>
<dbReference type="Pfam" id="PF08389">
    <property type="entry name" value="Xpo1"/>
    <property type="match status" value="1"/>
</dbReference>
<protein>
    <recommendedName>
        <fullName evidence="7">Exportin-1</fullName>
    </recommendedName>
</protein>
<evidence type="ECO:0000313" key="10">
    <source>
        <dbReference type="Proteomes" id="UP000008983"/>
    </source>
</evidence>
<dbReference type="GO" id="GO:0051028">
    <property type="term" value="P:mRNA transport"/>
    <property type="evidence" value="ECO:0007669"/>
    <property type="project" value="UniProtKB-KW"/>
</dbReference>
<keyword evidence="4" id="KW-0509">mRNA transport</keyword>
<dbReference type="Pfam" id="PF18787">
    <property type="entry name" value="CRM1_repeat_3"/>
    <property type="match status" value="1"/>
</dbReference>
<organism evidence="9 10">
    <name type="scientific">Ichthyophthirius multifiliis</name>
    <name type="common">White spot disease agent</name>
    <name type="synonym">Ich</name>
    <dbReference type="NCBI Taxonomy" id="5932"/>
    <lineage>
        <taxon>Eukaryota</taxon>
        <taxon>Sar</taxon>
        <taxon>Alveolata</taxon>
        <taxon>Ciliophora</taxon>
        <taxon>Intramacronucleata</taxon>
        <taxon>Oligohymenophorea</taxon>
        <taxon>Hymenostomatida</taxon>
        <taxon>Ophryoglenina</taxon>
        <taxon>Ichthyophthirius</taxon>
    </lineage>
</organism>
<dbReference type="RefSeq" id="XP_004039825.1">
    <property type="nucleotide sequence ID" value="XM_004039777.1"/>
</dbReference>
<evidence type="ECO:0000259" key="8">
    <source>
        <dbReference type="PROSITE" id="PS50166"/>
    </source>
</evidence>
<dbReference type="GO" id="GO:0005737">
    <property type="term" value="C:cytoplasm"/>
    <property type="evidence" value="ECO:0007669"/>
    <property type="project" value="TreeGrafter"/>
</dbReference>
<dbReference type="GeneID" id="14910717"/>
<evidence type="ECO:0000256" key="7">
    <source>
        <dbReference type="ARBA" id="ARBA00073514"/>
    </source>
</evidence>
<dbReference type="PANTHER" id="PTHR11223">
    <property type="entry name" value="EXPORTIN 1/5"/>
    <property type="match status" value="1"/>
</dbReference>
<dbReference type="GO" id="GO:0031267">
    <property type="term" value="F:small GTPase binding"/>
    <property type="evidence" value="ECO:0007669"/>
    <property type="project" value="InterPro"/>
</dbReference>
<dbReference type="GO" id="GO:0005634">
    <property type="term" value="C:nucleus"/>
    <property type="evidence" value="ECO:0007669"/>
    <property type="project" value="UniProtKB-SubCell"/>
</dbReference>
<dbReference type="Pfam" id="PF18777">
    <property type="entry name" value="CRM1_repeat"/>
    <property type="match status" value="1"/>
</dbReference>
<dbReference type="InterPro" id="IPR001494">
    <property type="entry name" value="Importin-beta_N"/>
</dbReference>
<feature type="non-terminal residue" evidence="9">
    <location>
        <position position="964"/>
    </location>
</feature>
<keyword evidence="6" id="KW-0539">Nucleus</keyword>
<dbReference type="eggNOG" id="KOG2020">
    <property type="taxonomic scope" value="Eukaryota"/>
</dbReference>
<dbReference type="SMART" id="SM01102">
    <property type="entry name" value="CRM1_C"/>
    <property type="match status" value="1"/>
</dbReference>
<comment type="subcellular location">
    <subcellularLocation>
        <location evidence="1">Nucleus</location>
    </subcellularLocation>
</comment>
<dbReference type="STRING" id="857967.G0QJS8"/>
<dbReference type="SMR" id="G0QJS8"/>
<dbReference type="InterPro" id="IPR040485">
    <property type="entry name" value="XPO1_repeat_3"/>
</dbReference>
<sequence length="964" mass="113299">MANQVWQDLKERTEFWANSDIILEKSQNYQTKLLTLVIMEDTIKQKWLILPEQLKESIKNYMLNQIVLTSQKGNLTYQETSILHKCNSILIKIVKFELNGSWKNFIQDICVASKQDPNLCENSLNLLRMLSEEIFDYSKNEITSQQIQLLKQTMYDQFKHIFELCYYIASNAVRNANVCKPSLIKACLETFYVYLSWMPLYFIIDTDIVDIFLLFVEQQDFKDISIKCLTEIVLLKIEQGQSAQDTIKMKEKMLDLYFKFIRKVSEYILPFNISLAFERKKMKNNKQHQQVAVFDNICQFIALFLTGFFNTHLQWIDEQTYDLNNAIRENILESIHRGLQYLVNINEIEEDNIFKICVEFWHSFTTQIFKRKPIQNNTTTPLLLIGMQNQTNFTLEKNVYPLILTQVRTIIVSRMAKPQEVLIVIDENGNPCKEELQDTENNSLYELLKELLINLAKLDWQDMNRILSQKLDRQIDGSEWSFDNLNSLCWAIGSISGSIREDEERSFLISVIKGLLNLTELKKGKENKAVVASNIMYVVSQYPNFLRNNWSFLKTVVKKLFEFMAETFPGVMEMAVNTFLTVSQKCAEQFVKIQHEKSMKLNQIKQQEQEPYIVNLIRTIDDKIALLEPQFRLTFFEAVGNMINAEKDVQQIVVYLNNTLSTYMFQWNEIIMNAQTNTQILEQEEVIQNIVQFLKINERLCYTVGYNYIFVLGQINQGMNNIYQFYSQNINKQVIQIGKHVMNYHTVKKQRAIRKEILKLYICFFKSCKSDVTNFQPENITISIINPLQQLLSDYISCQQECKEAEVLSLYQIIFENLAQYIQPIIQEILNGIFMSTLSMITQDFNSFPDHRISFFRLLKAVVQNAIEALFNIPTDQFRTMIDCVVWAFKHHLPEISDIGLDVLVYIMKQINTNQMIANQFYQIYYINILKDVLEVLTDGYHKSGFKQQTQILQMLILIINNNF</sequence>
<reference evidence="9 10" key="1">
    <citation type="submission" date="2011-07" db="EMBL/GenBank/DDBJ databases">
        <authorList>
            <person name="Coyne R."/>
            <person name="Brami D."/>
            <person name="Johnson J."/>
            <person name="Hostetler J."/>
            <person name="Hannick L."/>
            <person name="Clark T."/>
            <person name="Cassidy-Hanley D."/>
            <person name="Inman J."/>
        </authorList>
    </citation>
    <scope>NUCLEOTIDE SEQUENCE [LARGE SCALE GENOMIC DNA]</scope>
    <source>
        <strain evidence="9 10">G5</strain>
    </source>
</reference>
<evidence type="ECO:0000256" key="2">
    <source>
        <dbReference type="ARBA" id="ARBA00009466"/>
    </source>
</evidence>